<feature type="region of interest" description="Disordered" evidence="2">
    <location>
        <begin position="134"/>
        <end position="155"/>
    </location>
</feature>
<reference evidence="4" key="1">
    <citation type="submission" date="2023-08" db="EMBL/GenBank/DDBJ databases">
        <authorList>
            <person name="Audoor S."/>
            <person name="Bilcke G."/>
        </authorList>
    </citation>
    <scope>NUCLEOTIDE SEQUENCE</scope>
</reference>
<dbReference type="PROSITE" id="PS50103">
    <property type="entry name" value="ZF_C3H1"/>
    <property type="match status" value="1"/>
</dbReference>
<evidence type="ECO:0000259" key="3">
    <source>
        <dbReference type="PROSITE" id="PS50103"/>
    </source>
</evidence>
<name>A0AAD2FJG4_9STRA</name>
<protein>
    <recommendedName>
        <fullName evidence="3">C3H1-type domain-containing protein</fullName>
    </recommendedName>
</protein>
<feature type="compositionally biased region" description="Low complexity" evidence="2">
    <location>
        <begin position="139"/>
        <end position="148"/>
    </location>
</feature>
<dbReference type="Proteomes" id="UP001295423">
    <property type="component" value="Unassembled WGS sequence"/>
</dbReference>
<comment type="caution">
    <text evidence="4">The sequence shown here is derived from an EMBL/GenBank/DDBJ whole genome shotgun (WGS) entry which is preliminary data.</text>
</comment>
<evidence type="ECO:0000256" key="2">
    <source>
        <dbReference type="SAM" id="MobiDB-lite"/>
    </source>
</evidence>
<accession>A0AAD2FJG4</accession>
<keyword evidence="1" id="KW-0863">Zinc-finger</keyword>
<dbReference type="GO" id="GO:0008270">
    <property type="term" value="F:zinc ion binding"/>
    <property type="evidence" value="ECO:0007669"/>
    <property type="project" value="UniProtKB-KW"/>
</dbReference>
<evidence type="ECO:0000256" key="1">
    <source>
        <dbReference type="PROSITE-ProRule" id="PRU00723"/>
    </source>
</evidence>
<keyword evidence="1" id="KW-0479">Metal-binding</keyword>
<organism evidence="4 5">
    <name type="scientific">Cylindrotheca closterium</name>
    <dbReference type="NCBI Taxonomy" id="2856"/>
    <lineage>
        <taxon>Eukaryota</taxon>
        <taxon>Sar</taxon>
        <taxon>Stramenopiles</taxon>
        <taxon>Ochrophyta</taxon>
        <taxon>Bacillariophyta</taxon>
        <taxon>Bacillariophyceae</taxon>
        <taxon>Bacillariophycidae</taxon>
        <taxon>Bacillariales</taxon>
        <taxon>Bacillariaceae</taxon>
        <taxon>Cylindrotheca</taxon>
    </lineage>
</organism>
<evidence type="ECO:0000313" key="4">
    <source>
        <dbReference type="EMBL" id="CAJ1945131.1"/>
    </source>
</evidence>
<sequence length="286" mass="31660">MPRGKNYVNNNRGVFLQASKKNKQIMRQCEYGSACNRPDCIYQHDNVGTKTDEVCLQFLAGTCAFATGGCRKRHPNKDEKDRLLRKYKRVRCHFGDDCHTEGCLYLHPKEMKPIEPAYIEPMNMDAAFPALGSAQSKSTTTTMNTPKTEPLPPSPWNNTAPQQQPMMQQNMLPMNQPNMSNIPMAPAWFPQDPSFAPFSAPPPTGMQNQQQQQEYYEYGDGGTGYDYGGAGYGYCGGSEYDHGGYNNNDINGYDMGAPGEEMPAPQMAPPSFNAGAKEFVPGGFSS</sequence>
<dbReference type="Gene3D" id="4.10.1000.40">
    <property type="match status" value="1"/>
</dbReference>
<proteinExistence type="predicted"/>
<feature type="region of interest" description="Disordered" evidence="2">
    <location>
        <begin position="257"/>
        <end position="286"/>
    </location>
</feature>
<feature type="domain" description="C3H1-type" evidence="3">
    <location>
        <begin position="49"/>
        <end position="77"/>
    </location>
</feature>
<keyword evidence="1" id="KW-0862">Zinc</keyword>
<dbReference type="EMBL" id="CAKOGP040001335">
    <property type="protein sequence ID" value="CAJ1945131.1"/>
    <property type="molecule type" value="Genomic_DNA"/>
</dbReference>
<gene>
    <name evidence="4" type="ORF">CYCCA115_LOCUS9275</name>
</gene>
<dbReference type="InterPro" id="IPR000571">
    <property type="entry name" value="Znf_CCCH"/>
</dbReference>
<feature type="zinc finger region" description="C3H1-type" evidence="1">
    <location>
        <begin position="49"/>
        <end position="77"/>
    </location>
</feature>
<keyword evidence="5" id="KW-1185">Reference proteome</keyword>
<evidence type="ECO:0000313" key="5">
    <source>
        <dbReference type="Proteomes" id="UP001295423"/>
    </source>
</evidence>
<dbReference type="AlphaFoldDB" id="A0AAD2FJG4"/>